<keyword evidence="1" id="KW-0012">Acyltransferase</keyword>
<dbReference type="EC" id="2.3.1.9" evidence="1"/>
<protein>
    <submittedName>
        <fullName evidence="1">Acetyl-CoA acetyltransferase</fullName>
        <ecNumber evidence="1">2.3.1.9</ecNumber>
    </submittedName>
</protein>
<accession>I0WNM6</accession>
<dbReference type="AlphaFoldDB" id="I0WNM6"/>
<evidence type="ECO:0000313" key="1">
    <source>
        <dbReference type="EMBL" id="EID77992.1"/>
    </source>
</evidence>
<dbReference type="PATRIC" id="fig|1165867.3.peg.4178"/>
<dbReference type="GO" id="GO:0003985">
    <property type="term" value="F:acetyl-CoA C-acetyltransferase activity"/>
    <property type="evidence" value="ECO:0007669"/>
    <property type="project" value="UniProtKB-EC"/>
</dbReference>
<gene>
    <name evidence="1" type="ORF">W59_20513</name>
</gene>
<name>I0WNM6_RHOOP</name>
<keyword evidence="1" id="KW-0808">Transferase</keyword>
<comment type="caution">
    <text evidence="1">The sequence shown here is derived from an EMBL/GenBank/DDBJ whole genome shotgun (WGS) entry which is preliminary data.</text>
</comment>
<dbReference type="Proteomes" id="UP000006447">
    <property type="component" value="Unassembled WGS sequence"/>
</dbReference>
<evidence type="ECO:0000313" key="2">
    <source>
        <dbReference type="Proteomes" id="UP000006447"/>
    </source>
</evidence>
<reference evidence="1 2" key="1">
    <citation type="journal article" date="2012" name="J. Bacteriol.">
        <title>Draft genome sequence of the nitrophenol-degrading actinomycete Rhodococcus imtechensis RKJ300.</title>
        <authorList>
            <person name="Vikram S."/>
            <person name="Kumar S."/>
            <person name="Subramanian S."/>
            <person name="Raghava G.P."/>
        </authorList>
    </citation>
    <scope>NUCLEOTIDE SEQUENCE [LARGE SCALE GENOMIC DNA]</scope>
    <source>
        <strain evidence="1 2">RKJ300</strain>
    </source>
</reference>
<organism evidence="1 2">
    <name type="scientific">Rhodococcus opacus RKJ300 = JCM 13270</name>
    <dbReference type="NCBI Taxonomy" id="1165867"/>
    <lineage>
        <taxon>Bacteria</taxon>
        <taxon>Bacillati</taxon>
        <taxon>Actinomycetota</taxon>
        <taxon>Actinomycetes</taxon>
        <taxon>Mycobacteriales</taxon>
        <taxon>Nocardiaceae</taxon>
        <taxon>Rhodococcus</taxon>
    </lineage>
</organism>
<dbReference type="EMBL" id="AJJH01000114">
    <property type="protein sequence ID" value="EID77992.1"/>
    <property type="molecule type" value="Genomic_DNA"/>
</dbReference>
<proteinExistence type="predicted"/>
<sequence length="39" mass="4079">MKDIQPDGLTIQIVMAALAKVPALDPSDIADIMLGVGEQ</sequence>